<feature type="transmembrane region" description="Helical" evidence="9">
    <location>
        <begin position="578"/>
        <end position="597"/>
    </location>
</feature>
<dbReference type="SUPFAM" id="SSF52540">
    <property type="entry name" value="P-loop containing nucleoside triphosphate hydrolases"/>
    <property type="match status" value="1"/>
</dbReference>
<evidence type="ECO:0008006" key="14">
    <source>
        <dbReference type="Google" id="ProtNLM"/>
    </source>
</evidence>
<dbReference type="InterPro" id="IPR017871">
    <property type="entry name" value="ABC_transporter-like_CS"/>
</dbReference>
<dbReference type="Pfam" id="PF00005">
    <property type="entry name" value="ABC_tran"/>
    <property type="match status" value="1"/>
</dbReference>
<dbReference type="PROSITE" id="PS50929">
    <property type="entry name" value="ABC_TM1F"/>
    <property type="match status" value="1"/>
</dbReference>
<proteinExistence type="predicted"/>
<keyword evidence="3" id="KW-1003">Cell membrane</keyword>
<dbReference type="PROSITE" id="PS00211">
    <property type="entry name" value="ABC_TRANSPORTER_1"/>
    <property type="match status" value="1"/>
</dbReference>
<evidence type="ECO:0000256" key="1">
    <source>
        <dbReference type="ARBA" id="ARBA00004651"/>
    </source>
</evidence>
<evidence type="ECO:0000256" key="4">
    <source>
        <dbReference type="ARBA" id="ARBA00022692"/>
    </source>
</evidence>
<feature type="transmembrane region" description="Helical" evidence="9">
    <location>
        <begin position="690"/>
        <end position="711"/>
    </location>
</feature>
<dbReference type="Gene3D" id="1.20.1560.10">
    <property type="entry name" value="ABC transporter type 1, transmembrane domain"/>
    <property type="match status" value="2"/>
</dbReference>
<dbReference type="AlphaFoldDB" id="A0A8H4TTA1"/>
<dbReference type="InterPro" id="IPR003593">
    <property type="entry name" value="AAA+_ATPase"/>
</dbReference>
<dbReference type="OrthoDB" id="4139357at2759"/>
<dbReference type="InterPro" id="IPR027417">
    <property type="entry name" value="P-loop_NTPase"/>
</dbReference>
<dbReference type="Gene3D" id="3.40.50.300">
    <property type="entry name" value="P-loop containing nucleotide triphosphate hydrolases"/>
    <property type="match status" value="1"/>
</dbReference>
<dbReference type="GO" id="GO:0140359">
    <property type="term" value="F:ABC-type transporter activity"/>
    <property type="evidence" value="ECO:0007669"/>
    <property type="project" value="InterPro"/>
</dbReference>
<feature type="domain" description="ABC transmembrane type-1" evidence="11">
    <location>
        <begin position="426"/>
        <end position="716"/>
    </location>
</feature>
<accession>A0A8H4TTA1</accession>
<sequence>MTTSMLASMKNLKMQGSDPYVESLIHHLRCRELDMARKVRWMMVAYNASANALGIFSPIITFVLFAVVANFSGQALDTETAFTTTALLGLVTHPANMIMSIVPQAIGSLAAFDRIQEYLLQQPRRDERLSLKTVEDSLIHATPVVYIQDLIVQVGPSTSPIINNVSLTINKGSVVICSGPLGSGKTMLMRSILGEVCPTSGTISVTSKRIACCEQSPWLPSGTVKEAICGYSPEDPVFYEQVIQLCCLDVDLLSLPNGDDTIIGSRGLNLSGGQRQRVALARAVYSRCPIMLLDDSFSGLDGDTERQIVEHLLGPDGFLKKTGTTIFLTANSATHFHLADWVVVLENGTITYQGTGADSKENLNQAVKIQLQKRQDTDSIGLVPTNKHAQSQSLKIVEARYDLSRATGDLSLYGYYLRAVGLRNFLTLVLCTASYSVFVTFPQYWLQKWTEAPESQTRFYIGGYLILSLLAWLSTNGSMWSTHTLIAPQSGIELHRRLLSTIVGKVVLFSRYVFIVLTDDSAPLSFFSSTDIGVILNRFSQDMQLVDKQLPPAILALLNQVFKLIVQAALLFSAQKLMTLTIPICVLAVYLIQRVYLRTSRQLRLLELESQSAVFSNFLESAEGITTIRAFSWENKVESYNIRSLDTSQQPSYILFCLQQWLGLTMDLMVAALATGLITLAILIRGTTTAGQIGLALNIILVANTTLLGLVTSWTNTEISLGAISRLKTLEADTPQEDKYWEDYIPKDSWPSLGCVEFDHVTVAYK</sequence>
<dbReference type="PANTHER" id="PTHR24223:SF345">
    <property type="entry name" value="ABC MULTIDRUG TRANSPORTER (EUROFUNG)"/>
    <property type="match status" value="1"/>
</dbReference>
<evidence type="ECO:0000256" key="3">
    <source>
        <dbReference type="ARBA" id="ARBA00022475"/>
    </source>
</evidence>
<keyword evidence="6" id="KW-0067">ATP-binding</keyword>
<feature type="domain" description="ABC transporter" evidence="10">
    <location>
        <begin position="145"/>
        <end position="372"/>
    </location>
</feature>
<reference evidence="12" key="2">
    <citation type="submission" date="2020-05" db="EMBL/GenBank/DDBJ databases">
        <authorList>
            <person name="Kim H.-S."/>
            <person name="Proctor R.H."/>
            <person name="Brown D.W."/>
        </authorList>
    </citation>
    <scope>NUCLEOTIDE SEQUENCE</scope>
    <source>
        <strain evidence="12">NRRL 20472</strain>
    </source>
</reference>
<evidence type="ECO:0000259" key="10">
    <source>
        <dbReference type="PROSITE" id="PS50893"/>
    </source>
</evidence>
<dbReference type="GO" id="GO:0005886">
    <property type="term" value="C:plasma membrane"/>
    <property type="evidence" value="ECO:0007669"/>
    <property type="project" value="UniProtKB-SubCell"/>
</dbReference>
<dbReference type="Pfam" id="PF00664">
    <property type="entry name" value="ABC_membrane"/>
    <property type="match status" value="1"/>
</dbReference>
<evidence type="ECO:0000256" key="9">
    <source>
        <dbReference type="SAM" id="Phobius"/>
    </source>
</evidence>
<dbReference type="SMART" id="SM00382">
    <property type="entry name" value="AAA"/>
    <property type="match status" value="1"/>
</dbReference>
<comment type="caution">
    <text evidence="12">The sequence shown here is derived from an EMBL/GenBank/DDBJ whole genome shotgun (WGS) entry which is preliminary data.</text>
</comment>
<dbReference type="GO" id="GO:0016887">
    <property type="term" value="F:ATP hydrolysis activity"/>
    <property type="evidence" value="ECO:0007669"/>
    <property type="project" value="InterPro"/>
</dbReference>
<organism evidence="12 13">
    <name type="scientific">Fusarium sarcochroum</name>
    <dbReference type="NCBI Taxonomy" id="1208366"/>
    <lineage>
        <taxon>Eukaryota</taxon>
        <taxon>Fungi</taxon>
        <taxon>Dikarya</taxon>
        <taxon>Ascomycota</taxon>
        <taxon>Pezizomycotina</taxon>
        <taxon>Sordariomycetes</taxon>
        <taxon>Hypocreomycetidae</taxon>
        <taxon>Hypocreales</taxon>
        <taxon>Nectriaceae</taxon>
        <taxon>Fusarium</taxon>
        <taxon>Fusarium lateritium species complex</taxon>
    </lineage>
</organism>
<protein>
    <recommendedName>
        <fullName evidence="14">ABC transporter</fullName>
    </recommendedName>
</protein>
<dbReference type="InterPro" id="IPR050173">
    <property type="entry name" value="ABC_transporter_C-like"/>
</dbReference>
<dbReference type="Proteomes" id="UP000622797">
    <property type="component" value="Unassembled WGS sequence"/>
</dbReference>
<feature type="transmembrane region" description="Helical" evidence="9">
    <location>
        <begin position="661"/>
        <end position="684"/>
    </location>
</feature>
<dbReference type="InterPro" id="IPR003439">
    <property type="entry name" value="ABC_transporter-like_ATP-bd"/>
</dbReference>
<dbReference type="InterPro" id="IPR011527">
    <property type="entry name" value="ABC1_TM_dom"/>
</dbReference>
<dbReference type="CDD" id="cd18580">
    <property type="entry name" value="ABC_6TM_ABCC_D2"/>
    <property type="match status" value="1"/>
</dbReference>
<dbReference type="InterPro" id="IPR036640">
    <property type="entry name" value="ABC1_TM_sf"/>
</dbReference>
<feature type="transmembrane region" description="Helical" evidence="9">
    <location>
        <begin position="458"/>
        <end position="477"/>
    </location>
</feature>
<dbReference type="PROSITE" id="PS50893">
    <property type="entry name" value="ABC_TRANSPORTER_2"/>
    <property type="match status" value="1"/>
</dbReference>
<name>A0A8H4TTA1_9HYPO</name>
<evidence type="ECO:0000259" key="11">
    <source>
        <dbReference type="PROSITE" id="PS50929"/>
    </source>
</evidence>
<reference evidence="12" key="1">
    <citation type="journal article" date="2020" name="BMC Genomics">
        <title>Correction to: Identification and distribution of gene clusters required for synthesis of sphingolipid metabolism inhibitors in diverse species of the filamentous fungus Fusarium.</title>
        <authorList>
            <person name="Kim H.S."/>
            <person name="Lohmar J.M."/>
            <person name="Busman M."/>
            <person name="Brown D.W."/>
            <person name="Naumann T.A."/>
            <person name="Divon H.H."/>
            <person name="Lysoe E."/>
            <person name="Uhlig S."/>
            <person name="Proctor R.H."/>
        </authorList>
    </citation>
    <scope>NUCLEOTIDE SEQUENCE</scope>
    <source>
        <strain evidence="12">NRRL 20472</strain>
    </source>
</reference>
<evidence type="ECO:0000256" key="6">
    <source>
        <dbReference type="ARBA" id="ARBA00022840"/>
    </source>
</evidence>
<keyword evidence="13" id="KW-1185">Reference proteome</keyword>
<keyword evidence="2" id="KW-0813">Transport</keyword>
<keyword evidence="5" id="KW-0547">Nucleotide-binding</keyword>
<dbReference type="EMBL" id="JABEXW010000456">
    <property type="protein sequence ID" value="KAF4963705.1"/>
    <property type="molecule type" value="Genomic_DNA"/>
</dbReference>
<dbReference type="PANTHER" id="PTHR24223">
    <property type="entry name" value="ATP-BINDING CASSETTE SUB-FAMILY C"/>
    <property type="match status" value="1"/>
</dbReference>
<evidence type="ECO:0000313" key="12">
    <source>
        <dbReference type="EMBL" id="KAF4963705.1"/>
    </source>
</evidence>
<comment type="subcellular location">
    <subcellularLocation>
        <location evidence="1">Cell membrane</location>
        <topology evidence="1">Multi-pass membrane protein</topology>
    </subcellularLocation>
</comment>
<evidence type="ECO:0000256" key="7">
    <source>
        <dbReference type="ARBA" id="ARBA00022989"/>
    </source>
</evidence>
<dbReference type="CDD" id="cd03250">
    <property type="entry name" value="ABCC_MRP_domain1"/>
    <property type="match status" value="1"/>
</dbReference>
<feature type="transmembrane region" description="Helical" evidence="9">
    <location>
        <begin position="425"/>
        <end position="446"/>
    </location>
</feature>
<dbReference type="SUPFAM" id="SSF90123">
    <property type="entry name" value="ABC transporter transmembrane region"/>
    <property type="match status" value="2"/>
</dbReference>
<keyword evidence="7 9" id="KW-1133">Transmembrane helix</keyword>
<dbReference type="GO" id="GO:0005524">
    <property type="term" value="F:ATP binding"/>
    <property type="evidence" value="ECO:0007669"/>
    <property type="project" value="UniProtKB-KW"/>
</dbReference>
<evidence type="ECO:0000256" key="2">
    <source>
        <dbReference type="ARBA" id="ARBA00022448"/>
    </source>
</evidence>
<evidence type="ECO:0000313" key="13">
    <source>
        <dbReference type="Proteomes" id="UP000622797"/>
    </source>
</evidence>
<evidence type="ECO:0000256" key="5">
    <source>
        <dbReference type="ARBA" id="ARBA00022741"/>
    </source>
</evidence>
<feature type="transmembrane region" description="Helical" evidence="9">
    <location>
        <begin position="44"/>
        <end position="71"/>
    </location>
</feature>
<keyword evidence="4 9" id="KW-0812">Transmembrane</keyword>
<dbReference type="InterPro" id="IPR044726">
    <property type="entry name" value="ABCC_6TM_D2"/>
</dbReference>
<evidence type="ECO:0000256" key="8">
    <source>
        <dbReference type="ARBA" id="ARBA00023136"/>
    </source>
</evidence>
<gene>
    <name evidence="12" type="ORF">FSARC_8302</name>
</gene>
<keyword evidence="8 9" id="KW-0472">Membrane</keyword>